<gene>
    <name evidence="3" type="ORF">C7450_108176</name>
</gene>
<keyword evidence="1" id="KW-1133">Transmembrane helix</keyword>
<name>A0A2V3U1S0_9HYPH</name>
<dbReference type="Proteomes" id="UP000248021">
    <property type="component" value="Unassembled WGS sequence"/>
</dbReference>
<dbReference type="OrthoDB" id="8017863at2"/>
<protein>
    <submittedName>
        <fullName evidence="3">Outer membrane surface antigen</fullName>
    </submittedName>
</protein>
<dbReference type="InterPro" id="IPR032635">
    <property type="entry name" value="Anti_2"/>
</dbReference>
<keyword evidence="1" id="KW-0812">Transmembrane</keyword>
<sequence length="165" mass="17140">MRGLSVLDYRGNSKHGEAAQTIRRAVLSLGVVALALIAGGCSISFPVAGLMEDDVTASVPVVAQQASPLSPELTAEDWRRAKSAMSVALDPIGNGASAPWSNPETALSGSFAPAGQPYVKGDDVCRDFFADLVLQTGTRKLQGKACRPSGGEWSVVEAGPAEKRT</sequence>
<keyword evidence="1" id="KW-0472">Membrane</keyword>
<reference evidence="3 4" key="1">
    <citation type="submission" date="2018-05" db="EMBL/GenBank/DDBJ databases">
        <title>Genomic Encyclopedia of Type Strains, Phase IV (KMG-IV): sequencing the most valuable type-strain genomes for metagenomic binning, comparative biology and taxonomic classification.</title>
        <authorList>
            <person name="Goeker M."/>
        </authorList>
    </citation>
    <scope>NUCLEOTIDE SEQUENCE [LARGE SCALE GENOMIC DNA]</scope>
    <source>
        <strain evidence="3 4">DSM 6462</strain>
    </source>
</reference>
<dbReference type="EMBL" id="QJJK01000008">
    <property type="protein sequence ID" value="PXW56426.1"/>
    <property type="molecule type" value="Genomic_DNA"/>
</dbReference>
<feature type="domain" description="Surface antigen" evidence="2">
    <location>
        <begin position="52"/>
        <end position="159"/>
    </location>
</feature>
<evidence type="ECO:0000256" key="1">
    <source>
        <dbReference type="SAM" id="Phobius"/>
    </source>
</evidence>
<feature type="transmembrane region" description="Helical" evidence="1">
    <location>
        <begin position="21"/>
        <end position="45"/>
    </location>
</feature>
<keyword evidence="4" id="KW-1185">Reference proteome</keyword>
<organism evidence="3 4">
    <name type="scientific">Chelatococcus asaccharovorans</name>
    <dbReference type="NCBI Taxonomy" id="28210"/>
    <lineage>
        <taxon>Bacteria</taxon>
        <taxon>Pseudomonadati</taxon>
        <taxon>Pseudomonadota</taxon>
        <taxon>Alphaproteobacteria</taxon>
        <taxon>Hyphomicrobiales</taxon>
        <taxon>Chelatococcaceae</taxon>
        <taxon>Chelatococcus</taxon>
    </lineage>
</organism>
<evidence type="ECO:0000313" key="4">
    <source>
        <dbReference type="Proteomes" id="UP000248021"/>
    </source>
</evidence>
<evidence type="ECO:0000313" key="3">
    <source>
        <dbReference type="EMBL" id="PXW56426.1"/>
    </source>
</evidence>
<accession>A0A2V3U1S0</accession>
<proteinExistence type="predicted"/>
<dbReference type="Pfam" id="PF16998">
    <property type="entry name" value="17kDa_Anti_2"/>
    <property type="match status" value="1"/>
</dbReference>
<evidence type="ECO:0000259" key="2">
    <source>
        <dbReference type="Pfam" id="PF16998"/>
    </source>
</evidence>
<dbReference type="AlphaFoldDB" id="A0A2V3U1S0"/>
<comment type="caution">
    <text evidence="3">The sequence shown here is derived from an EMBL/GenBank/DDBJ whole genome shotgun (WGS) entry which is preliminary data.</text>
</comment>